<sequence length="155" mass="17781">MRRKPAPKRTLMPDHKYNNVVVSRLINYVMWDGKKSVARDVIYDAFDIIAEKTKQEPLDVFDEAIKNTSPMLEVKSRRIGGANYQVPKQVKGDRRLNLSLRWMIQAARSRKGATMAVKLAEEIISASKNEGEAVKKKENTHKMAHANRAFAHFSW</sequence>
<dbReference type="STRING" id="1802158.A2827_00620"/>
<dbReference type="CDD" id="cd14869">
    <property type="entry name" value="uS7_Bacteria"/>
    <property type="match status" value="1"/>
</dbReference>
<comment type="subunit">
    <text evidence="6">Part of the 30S ribosomal subunit. Contacts proteins S9 and S11.</text>
</comment>
<dbReference type="Pfam" id="PF00177">
    <property type="entry name" value="Ribosomal_S7"/>
    <property type="match status" value="1"/>
</dbReference>
<dbReference type="SUPFAM" id="SSF47973">
    <property type="entry name" value="Ribosomal protein S7"/>
    <property type="match status" value="1"/>
</dbReference>
<reference evidence="9 10" key="1">
    <citation type="journal article" date="2016" name="Nat. Commun.">
        <title>Thousands of microbial genomes shed light on interconnected biogeochemical processes in an aquifer system.</title>
        <authorList>
            <person name="Anantharaman K."/>
            <person name="Brown C.T."/>
            <person name="Hug L.A."/>
            <person name="Sharon I."/>
            <person name="Castelle C.J."/>
            <person name="Probst A.J."/>
            <person name="Thomas B.C."/>
            <person name="Singh A."/>
            <person name="Wilkins M.J."/>
            <person name="Karaoz U."/>
            <person name="Brodie E.L."/>
            <person name="Williams K.H."/>
            <person name="Hubbard S.S."/>
            <person name="Banfield J.F."/>
        </authorList>
    </citation>
    <scope>NUCLEOTIDE SEQUENCE [LARGE SCALE GENOMIC DNA]</scope>
</reference>
<evidence type="ECO:0000256" key="2">
    <source>
        <dbReference type="ARBA" id="ARBA00022730"/>
    </source>
</evidence>
<accession>A0A1G2H8J2</accession>
<dbReference type="GO" id="GO:0015935">
    <property type="term" value="C:small ribosomal subunit"/>
    <property type="evidence" value="ECO:0007669"/>
    <property type="project" value="InterPro"/>
</dbReference>
<keyword evidence="2 6" id="KW-0699">rRNA-binding</keyword>
<evidence type="ECO:0000256" key="7">
    <source>
        <dbReference type="RuleBase" id="RU003619"/>
    </source>
</evidence>
<evidence type="ECO:0000259" key="8">
    <source>
        <dbReference type="Pfam" id="PF00177"/>
    </source>
</evidence>
<dbReference type="PIRSF" id="PIRSF002122">
    <property type="entry name" value="RPS7p_RPS7a_RPS5e_RPS7o"/>
    <property type="match status" value="1"/>
</dbReference>
<feature type="domain" description="Small ribosomal subunit protein uS7" evidence="8">
    <location>
        <begin position="1"/>
        <end position="148"/>
    </location>
</feature>
<organism evidence="9 10">
    <name type="scientific">Candidatus Spechtbacteria bacterium RIFCSPHIGHO2_01_FULL_43_30</name>
    <dbReference type="NCBI Taxonomy" id="1802158"/>
    <lineage>
        <taxon>Bacteria</taxon>
        <taxon>Candidatus Spechtiibacteriota</taxon>
    </lineage>
</organism>
<dbReference type="InterPro" id="IPR000235">
    <property type="entry name" value="Ribosomal_uS7"/>
</dbReference>
<dbReference type="InterPro" id="IPR036823">
    <property type="entry name" value="Ribosomal_uS7_dom_sf"/>
</dbReference>
<name>A0A1G2H8J2_9BACT</name>
<dbReference type="EMBL" id="MHOD01000001">
    <property type="protein sequence ID" value="OGZ58772.1"/>
    <property type="molecule type" value="Genomic_DNA"/>
</dbReference>
<comment type="similarity">
    <text evidence="1 6 7">Belongs to the universal ribosomal protein uS7 family.</text>
</comment>
<evidence type="ECO:0000256" key="1">
    <source>
        <dbReference type="ARBA" id="ARBA00007151"/>
    </source>
</evidence>
<dbReference type="PANTHER" id="PTHR11205">
    <property type="entry name" value="RIBOSOMAL PROTEIN S7"/>
    <property type="match status" value="1"/>
</dbReference>
<dbReference type="NCBIfam" id="TIGR01029">
    <property type="entry name" value="rpsG_bact"/>
    <property type="match status" value="1"/>
</dbReference>
<keyword evidence="6" id="KW-0820">tRNA-binding</keyword>
<dbReference type="PROSITE" id="PS00052">
    <property type="entry name" value="RIBOSOMAL_S7"/>
    <property type="match status" value="1"/>
</dbReference>
<dbReference type="InterPro" id="IPR020606">
    <property type="entry name" value="Ribosomal_uS7_CS"/>
</dbReference>
<keyword evidence="4 6" id="KW-0689">Ribosomal protein</keyword>
<evidence type="ECO:0000313" key="10">
    <source>
        <dbReference type="Proteomes" id="UP000177932"/>
    </source>
</evidence>
<dbReference type="HAMAP" id="MF_00480_B">
    <property type="entry name" value="Ribosomal_uS7_B"/>
    <property type="match status" value="1"/>
</dbReference>
<dbReference type="Proteomes" id="UP000177932">
    <property type="component" value="Unassembled WGS sequence"/>
</dbReference>
<dbReference type="FunFam" id="1.10.455.10:FF:000001">
    <property type="entry name" value="30S ribosomal protein S7"/>
    <property type="match status" value="1"/>
</dbReference>
<dbReference type="Gene3D" id="1.10.455.10">
    <property type="entry name" value="Ribosomal protein S7 domain"/>
    <property type="match status" value="1"/>
</dbReference>
<gene>
    <name evidence="6" type="primary">rpsG</name>
    <name evidence="9" type="ORF">A2827_00620</name>
</gene>
<evidence type="ECO:0000256" key="6">
    <source>
        <dbReference type="HAMAP-Rule" id="MF_00480"/>
    </source>
</evidence>
<proteinExistence type="inferred from homology"/>
<dbReference type="InterPro" id="IPR005717">
    <property type="entry name" value="Ribosomal_uS7_bac/org-type"/>
</dbReference>
<comment type="caution">
    <text evidence="9">The sequence shown here is derived from an EMBL/GenBank/DDBJ whole genome shotgun (WGS) entry which is preliminary data.</text>
</comment>
<protein>
    <recommendedName>
        <fullName evidence="6">Small ribosomal subunit protein uS7</fullName>
    </recommendedName>
</protein>
<dbReference type="GO" id="GO:0003735">
    <property type="term" value="F:structural constituent of ribosome"/>
    <property type="evidence" value="ECO:0007669"/>
    <property type="project" value="InterPro"/>
</dbReference>
<dbReference type="GO" id="GO:0019843">
    <property type="term" value="F:rRNA binding"/>
    <property type="evidence" value="ECO:0007669"/>
    <property type="project" value="UniProtKB-UniRule"/>
</dbReference>
<comment type="function">
    <text evidence="6">One of the primary rRNA binding proteins, it binds directly to 16S rRNA where it nucleates assembly of the head domain of the 30S subunit. Is located at the subunit interface close to the decoding center, probably blocks exit of the E-site tRNA.</text>
</comment>
<evidence type="ECO:0000256" key="3">
    <source>
        <dbReference type="ARBA" id="ARBA00022884"/>
    </source>
</evidence>
<keyword evidence="3 6" id="KW-0694">RNA-binding</keyword>
<dbReference type="InterPro" id="IPR023798">
    <property type="entry name" value="Ribosomal_uS7_dom"/>
</dbReference>
<keyword evidence="5 6" id="KW-0687">Ribonucleoprotein</keyword>
<dbReference type="GO" id="GO:0000049">
    <property type="term" value="F:tRNA binding"/>
    <property type="evidence" value="ECO:0007669"/>
    <property type="project" value="UniProtKB-UniRule"/>
</dbReference>
<evidence type="ECO:0000313" key="9">
    <source>
        <dbReference type="EMBL" id="OGZ58772.1"/>
    </source>
</evidence>
<evidence type="ECO:0000256" key="5">
    <source>
        <dbReference type="ARBA" id="ARBA00023274"/>
    </source>
</evidence>
<dbReference type="GO" id="GO:0006412">
    <property type="term" value="P:translation"/>
    <property type="evidence" value="ECO:0007669"/>
    <property type="project" value="UniProtKB-UniRule"/>
</dbReference>
<evidence type="ECO:0000256" key="4">
    <source>
        <dbReference type="ARBA" id="ARBA00022980"/>
    </source>
</evidence>
<dbReference type="AlphaFoldDB" id="A0A1G2H8J2"/>